<dbReference type="InterPro" id="IPR050782">
    <property type="entry name" value="PP1_regulatory_subunit_3"/>
</dbReference>
<dbReference type="PANTHER" id="PTHR12307">
    <property type="entry name" value="PROTEIN PHOSPHATASE 1 REGULATORY SUBUNIT"/>
    <property type="match status" value="1"/>
</dbReference>
<dbReference type="GO" id="GO:0008157">
    <property type="term" value="F:protein phosphatase 1 binding"/>
    <property type="evidence" value="ECO:0007669"/>
    <property type="project" value="TreeGrafter"/>
</dbReference>
<feature type="domain" description="CBM21" evidence="2">
    <location>
        <begin position="265"/>
        <end position="375"/>
    </location>
</feature>
<dbReference type="Gene3D" id="2.60.40.2440">
    <property type="entry name" value="Carbohydrate binding type-21 domain"/>
    <property type="match status" value="1"/>
</dbReference>
<feature type="region of interest" description="Disordered" evidence="1">
    <location>
        <begin position="467"/>
        <end position="516"/>
    </location>
</feature>
<dbReference type="GO" id="GO:0005979">
    <property type="term" value="P:regulation of glycogen biosynthetic process"/>
    <property type="evidence" value="ECO:0007669"/>
    <property type="project" value="TreeGrafter"/>
</dbReference>
<feature type="compositionally biased region" description="Polar residues" evidence="1">
    <location>
        <begin position="470"/>
        <end position="480"/>
    </location>
</feature>
<evidence type="ECO:0000256" key="1">
    <source>
        <dbReference type="SAM" id="MobiDB-lite"/>
    </source>
</evidence>
<organism evidence="3 4">
    <name type="scientific">Pachysolen tannophilus NRRL Y-2460</name>
    <dbReference type="NCBI Taxonomy" id="669874"/>
    <lineage>
        <taxon>Eukaryota</taxon>
        <taxon>Fungi</taxon>
        <taxon>Dikarya</taxon>
        <taxon>Ascomycota</taxon>
        <taxon>Saccharomycotina</taxon>
        <taxon>Pichiomycetes</taxon>
        <taxon>Pachysolenaceae</taxon>
        <taxon>Pachysolen</taxon>
    </lineage>
</organism>
<protein>
    <recommendedName>
        <fullName evidence="2">CBM21 domain-containing protein</fullName>
    </recommendedName>
</protein>
<dbReference type="InterPro" id="IPR038175">
    <property type="entry name" value="CBM21_dom_sf"/>
</dbReference>
<gene>
    <name evidence="3" type="ORF">PACTADRAFT_48075</name>
</gene>
<dbReference type="Proteomes" id="UP000094236">
    <property type="component" value="Unassembled WGS sequence"/>
</dbReference>
<feature type="region of interest" description="Disordered" evidence="1">
    <location>
        <begin position="66"/>
        <end position="107"/>
    </location>
</feature>
<accession>A0A1E4U2S2</accession>
<feature type="region of interest" description="Disordered" evidence="1">
    <location>
        <begin position="121"/>
        <end position="144"/>
    </location>
</feature>
<dbReference type="STRING" id="669874.A0A1E4U2S2"/>
<dbReference type="OrthoDB" id="1881at2759"/>
<evidence type="ECO:0000259" key="2">
    <source>
        <dbReference type="PROSITE" id="PS51159"/>
    </source>
</evidence>
<dbReference type="GO" id="GO:0000164">
    <property type="term" value="C:protein phosphatase type 1 complex"/>
    <property type="evidence" value="ECO:0007669"/>
    <property type="project" value="TreeGrafter"/>
</dbReference>
<feature type="compositionally biased region" description="Low complexity" evidence="1">
    <location>
        <begin position="226"/>
        <end position="239"/>
    </location>
</feature>
<sequence>MPYLGPTTLESHLNTSPLTTKNLAYLNETLNPKPSDSIASDSFLSMNSPKLELLDIPLSLNASSNLSPSSISTYSSTSSGDDDGLLAKIRGGEPSAVPRESSSSSLSTIVPAVNNKDITALRSLDRRSSSTNGNNRASTLSDLEMQQLIRKKSGELLKSSLRLPDLTRSRSMPNTGKSVRFASNLEDVKLFEKTGRPIAVSTENSPTLGATTTTTTSTTKRKPKVSDSTFSWDSESNSSDSDDESFMLAKANSWKVVSSNVKNFYGIDYSKNVILTRIEARNSTLVGLITVKNIAFDKKINLRLSIDGWKSLIIIQANYKRSLNDHYDQFEFDINISSLNFKFFETTLTLDLCIEYQVNNQVFWDNNMGKNYRVIMEKSDTENLECTHKNLSKTSNYIFARGEDDIDDDYFSCKNVSGLVDLEDDFHYKLRTETADDNNAKLYSRYSFNLNNKSPYTFNDVYFSRPSPVRTPSNDSNETITAGVAKDDAQSTTTSSSKTKSHSNSKPKTGLLAGPSQVKNKYSHKFTTHQGFNSTSSLPDAVSIHDKVENIRKGSTGKANNNIVNEAEYQRLVKNYCYAFN</sequence>
<proteinExistence type="predicted"/>
<dbReference type="PANTHER" id="PTHR12307:SF36">
    <property type="entry name" value="GLYCOGEN-BINDING SUBUNIT 76A"/>
    <property type="match status" value="1"/>
</dbReference>
<reference evidence="4" key="1">
    <citation type="submission" date="2016-05" db="EMBL/GenBank/DDBJ databases">
        <title>Comparative genomics of biotechnologically important yeasts.</title>
        <authorList>
            <consortium name="DOE Joint Genome Institute"/>
            <person name="Riley R."/>
            <person name="Haridas S."/>
            <person name="Wolfe K.H."/>
            <person name="Lopes M.R."/>
            <person name="Hittinger C.T."/>
            <person name="Goker M."/>
            <person name="Salamov A."/>
            <person name="Wisecaver J."/>
            <person name="Long T.M."/>
            <person name="Aerts A.L."/>
            <person name="Barry K."/>
            <person name="Choi C."/>
            <person name="Clum A."/>
            <person name="Coughlan A.Y."/>
            <person name="Deshpande S."/>
            <person name="Douglass A.P."/>
            <person name="Hanson S.J."/>
            <person name="Klenk H.-P."/>
            <person name="Labutti K."/>
            <person name="Lapidus A."/>
            <person name="Lindquist E."/>
            <person name="Lipzen A."/>
            <person name="Meier-Kolthoff J.P."/>
            <person name="Ohm R.A."/>
            <person name="Otillar R.P."/>
            <person name="Pangilinan J."/>
            <person name="Peng Y."/>
            <person name="Rokas A."/>
            <person name="Rosa C.A."/>
            <person name="Scheuner C."/>
            <person name="Sibirny A.A."/>
            <person name="Slot J.C."/>
            <person name="Stielow J.B."/>
            <person name="Sun H."/>
            <person name="Kurtzman C.P."/>
            <person name="Blackwell M."/>
            <person name="Grigoriev I.V."/>
            <person name="Jeffries T.W."/>
        </authorList>
    </citation>
    <scope>NUCLEOTIDE SEQUENCE [LARGE SCALE GENOMIC DNA]</scope>
    <source>
        <strain evidence="4">NRRL Y-2460</strain>
    </source>
</reference>
<dbReference type="AlphaFoldDB" id="A0A1E4U2S2"/>
<feature type="compositionally biased region" description="Polar residues" evidence="1">
    <location>
        <begin position="201"/>
        <end position="210"/>
    </location>
</feature>
<dbReference type="Pfam" id="PF03370">
    <property type="entry name" value="CBM_21"/>
    <property type="match status" value="1"/>
</dbReference>
<dbReference type="GO" id="GO:2001069">
    <property type="term" value="F:glycogen binding"/>
    <property type="evidence" value="ECO:0007669"/>
    <property type="project" value="TreeGrafter"/>
</dbReference>
<feature type="compositionally biased region" description="Low complexity" evidence="1">
    <location>
        <begin position="66"/>
        <end position="79"/>
    </location>
</feature>
<dbReference type="PROSITE" id="PS51159">
    <property type="entry name" value="CBM21"/>
    <property type="match status" value="1"/>
</dbReference>
<evidence type="ECO:0000313" key="3">
    <source>
        <dbReference type="EMBL" id="ODV98289.1"/>
    </source>
</evidence>
<keyword evidence="4" id="KW-1185">Reference proteome</keyword>
<dbReference type="EMBL" id="KV454011">
    <property type="protein sequence ID" value="ODV98289.1"/>
    <property type="molecule type" value="Genomic_DNA"/>
</dbReference>
<dbReference type="InterPro" id="IPR005036">
    <property type="entry name" value="CBM21_dom"/>
</dbReference>
<name>A0A1E4U2S2_PACTA</name>
<feature type="compositionally biased region" description="Polar residues" evidence="1">
    <location>
        <begin position="129"/>
        <end position="141"/>
    </location>
</feature>
<feature type="region of interest" description="Disordered" evidence="1">
    <location>
        <begin position="199"/>
        <end position="243"/>
    </location>
</feature>
<evidence type="ECO:0000313" key="4">
    <source>
        <dbReference type="Proteomes" id="UP000094236"/>
    </source>
</evidence>